<accession>A0ABW6Y7I2</accession>
<keyword evidence="1" id="KW-1133">Transmembrane helix</keyword>
<feature type="transmembrane region" description="Helical" evidence="1">
    <location>
        <begin position="32"/>
        <end position="51"/>
    </location>
</feature>
<feature type="transmembrane region" description="Helical" evidence="1">
    <location>
        <begin position="116"/>
        <end position="136"/>
    </location>
</feature>
<dbReference type="InterPro" id="IPR005530">
    <property type="entry name" value="SPW"/>
</dbReference>
<protein>
    <recommendedName>
        <fullName evidence="2">SPW repeat-containing integral membrane domain-containing protein</fullName>
    </recommendedName>
</protein>
<gene>
    <name evidence="3" type="ORF">ACF05T_06605</name>
</gene>
<feature type="domain" description="SPW repeat-containing integral membrane" evidence="2">
    <location>
        <begin position="37"/>
        <end position="130"/>
    </location>
</feature>
<dbReference type="Proteomes" id="UP001603013">
    <property type="component" value="Unassembled WGS sequence"/>
</dbReference>
<feature type="transmembrane region" description="Helical" evidence="1">
    <location>
        <begin position="87"/>
        <end position="104"/>
    </location>
</feature>
<keyword evidence="4" id="KW-1185">Reference proteome</keyword>
<evidence type="ECO:0000256" key="1">
    <source>
        <dbReference type="SAM" id="Phobius"/>
    </source>
</evidence>
<evidence type="ECO:0000259" key="2">
    <source>
        <dbReference type="Pfam" id="PF03779"/>
    </source>
</evidence>
<keyword evidence="1" id="KW-0472">Membrane</keyword>
<keyword evidence="1" id="KW-0812">Transmembrane</keyword>
<organism evidence="3 4">
    <name type="scientific">Streptomyces lateritius</name>
    <dbReference type="NCBI Taxonomy" id="67313"/>
    <lineage>
        <taxon>Bacteria</taxon>
        <taxon>Bacillati</taxon>
        <taxon>Actinomycetota</taxon>
        <taxon>Actinomycetes</taxon>
        <taxon>Kitasatosporales</taxon>
        <taxon>Streptomycetaceae</taxon>
        <taxon>Streptomyces</taxon>
    </lineage>
</organism>
<feature type="transmembrane region" description="Helical" evidence="1">
    <location>
        <begin position="63"/>
        <end position="78"/>
    </location>
</feature>
<name>A0ABW6Y7I2_9ACTN</name>
<sequence length="152" mass="16241">MGAYGHSAYGHNHVPRDRAARREFRSAVHDQLLSLPMLLAAVALVLGPMISQAGPKDAQMNELIVGIALLFIVGRRLYRGSSARSDLVVGGLGAWMIAAPFLLGLQNTAIAEGNKILDVTAGIVLVLAAAASLMTIRGNRDRPRPQHARTTR</sequence>
<comment type="caution">
    <text evidence="3">The sequence shown here is derived from an EMBL/GenBank/DDBJ whole genome shotgun (WGS) entry which is preliminary data.</text>
</comment>
<proteinExistence type="predicted"/>
<evidence type="ECO:0000313" key="4">
    <source>
        <dbReference type="Proteomes" id="UP001603013"/>
    </source>
</evidence>
<dbReference type="EMBL" id="JBIBSM010000003">
    <property type="protein sequence ID" value="MFF8275774.1"/>
    <property type="molecule type" value="Genomic_DNA"/>
</dbReference>
<evidence type="ECO:0000313" key="3">
    <source>
        <dbReference type="EMBL" id="MFF8275774.1"/>
    </source>
</evidence>
<dbReference type="Pfam" id="PF03779">
    <property type="entry name" value="SPW"/>
    <property type="match status" value="1"/>
</dbReference>
<dbReference type="RefSeq" id="WP_391933391.1">
    <property type="nucleotide sequence ID" value="NZ_JBIBSM010000003.1"/>
</dbReference>
<reference evidence="3 4" key="1">
    <citation type="submission" date="2024-10" db="EMBL/GenBank/DDBJ databases">
        <title>The Natural Products Discovery Center: Release of the First 8490 Sequenced Strains for Exploring Actinobacteria Biosynthetic Diversity.</title>
        <authorList>
            <person name="Kalkreuter E."/>
            <person name="Kautsar S.A."/>
            <person name="Yang D."/>
            <person name="Bader C.D."/>
            <person name="Teijaro C.N."/>
            <person name="Fluegel L."/>
            <person name="Davis C.M."/>
            <person name="Simpson J.R."/>
            <person name="Lauterbach L."/>
            <person name="Steele A.D."/>
            <person name="Gui C."/>
            <person name="Meng S."/>
            <person name="Li G."/>
            <person name="Viehrig K."/>
            <person name="Ye F."/>
            <person name="Su P."/>
            <person name="Kiefer A.F."/>
            <person name="Nichols A."/>
            <person name="Cepeda A.J."/>
            <person name="Yan W."/>
            <person name="Fan B."/>
            <person name="Jiang Y."/>
            <person name="Adhikari A."/>
            <person name="Zheng C.-J."/>
            <person name="Schuster L."/>
            <person name="Cowan T.M."/>
            <person name="Smanski M.J."/>
            <person name="Chevrette M.G."/>
            <person name="De Carvalho L.P.S."/>
            <person name="Shen B."/>
        </authorList>
    </citation>
    <scope>NUCLEOTIDE SEQUENCE [LARGE SCALE GENOMIC DNA]</scope>
    <source>
        <strain evidence="3 4">NPDC015755</strain>
    </source>
</reference>